<dbReference type="GO" id="GO:0016787">
    <property type="term" value="F:hydrolase activity"/>
    <property type="evidence" value="ECO:0007669"/>
    <property type="project" value="UniProtKB-KW"/>
</dbReference>
<keyword evidence="4" id="KW-1185">Reference proteome</keyword>
<dbReference type="RefSeq" id="WP_269893988.1">
    <property type="nucleotide sequence ID" value="NZ_JAPZPY010000003.1"/>
</dbReference>
<keyword evidence="3" id="KW-0378">Hydrolase</keyword>
<dbReference type="Pfam" id="PF13472">
    <property type="entry name" value="Lipase_GDSL_2"/>
    <property type="match status" value="1"/>
</dbReference>
<keyword evidence="1" id="KW-0732">Signal</keyword>
<proteinExistence type="predicted"/>
<accession>A0ABT4PRU5</accession>
<sequence>MKYKRVRARRRARSGRGPARALTAAVGVLSAVLGTPAIACAHPFTGPHHREIVVIGDSFTGGSAEGGTGPKSWTELSWTRLRADGIDVAPEVSGEGGAGFVARGTDGTTLPEEARRLVAAQDEVVVYFGGLNDQNADQGALRAAVRQTLSETRVKVPCARLLLVGPASLGDPGPRISAVRDVLRHEAEDFGAVFVDPIADRWFADSPELIGRDHIHPTDQGHQYMADRLAPVVESLLQTHPGC</sequence>
<dbReference type="Gene3D" id="3.40.50.1110">
    <property type="entry name" value="SGNH hydrolase"/>
    <property type="match status" value="1"/>
</dbReference>
<name>A0ABT4PRU5_9MYCO</name>
<dbReference type="InterPro" id="IPR053140">
    <property type="entry name" value="GDSL_Rv0518-like"/>
</dbReference>
<dbReference type="CDD" id="cd00229">
    <property type="entry name" value="SGNH_hydrolase"/>
    <property type="match status" value="1"/>
</dbReference>
<dbReference type="PANTHER" id="PTHR43784">
    <property type="entry name" value="GDSL-LIKE LIPASE/ACYLHYDROLASE, PUTATIVE (AFU_ORTHOLOGUE AFUA_2G00820)-RELATED"/>
    <property type="match status" value="1"/>
</dbReference>
<comment type="caution">
    <text evidence="3">The sequence shown here is derived from an EMBL/GenBank/DDBJ whole genome shotgun (WGS) entry which is preliminary data.</text>
</comment>
<gene>
    <name evidence="3" type="ORF">O6P37_10465</name>
</gene>
<evidence type="ECO:0000259" key="2">
    <source>
        <dbReference type="Pfam" id="PF13472"/>
    </source>
</evidence>
<reference evidence="3" key="1">
    <citation type="submission" date="2022-12" db="EMBL/GenBank/DDBJ databases">
        <authorList>
            <person name="Deng Y."/>
            <person name="Zhang Y.-Q."/>
        </authorList>
    </citation>
    <scope>NUCLEOTIDE SEQUENCE</scope>
    <source>
        <strain evidence="3">CPCC 205372</strain>
    </source>
</reference>
<feature type="signal peptide" evidence="1">
    <location>
        <begin position="1"/>
        <end position="41"/>
    </location>
</feature>
<evidence type="ECO:0000313" key="3">
    <source>
        <dbReference type="EMBL" id="MCZ8379287.1"/>
    </source>
</evidence>
<dbReference type="SUPFAM" id="SSF52266">
    <property type="entry name" value="SGNH hydrolase"/>
    <property type="match status" value="1"/>
</dbReference>
<organism evidence="3 4">
    <name type="scientific">Mycobacterium hippophais</name>
    <dbReference type="NCBI Taxonomy" id="3016340"/>
    <lineage>
        <taxon>Bacteria</taxon>
        <taxon>Bacillati</taxon>
        <taxon>Actinomycetota</taxon>
        <taxon>Actinomycetes</taxon>
        <taxon>Mycobacteriales</taxon>
        <taxon>Mycobacteriaceae</taxon>
        <taxon>Mycobacterium</taxon>
    </lineage>
</organism>
<dbReference type="InterPro" id="IPR013830">
    <property type="entry name" value="SGNH_hydro"/>
</dbReference>
<feature type="chain" id="PRO_5045214786" evidence="1">
    <location>
        <begin position="42"/>
        <end position="243"/>
    </location>
</feature>
<evidence type="ECO:0000313" key="4">
    <source>
        <dbReference type="Proteomes" id="UP001142153"/>
    </source>
</evidence>
<dbReference type="PANTHER" id="PTHR43784:SF2">
    <property type="entry name" value="GDSL-LIKE LIPASE_ACYLHYDROLASE, PUTATIVE (AFU_ORTHOLOGUE AFUA_2G00820)-RELATED"/>
    <property type="match status" value="1"/>
</dbReference>
<dbReference type="EMBL" id="JAPZPY010000003">
    <property type="protein sequence ID" value="MCZ8379287.1"/>
    <property type="molecule type" value="Genomic_DNA"/>
</dbReference>
<dbReference type="Proteomes" id="UP001142153">
    <property type="component" value="Unassembled WGS sequence"/>
</dbReference>
<feature type="domain" description="SGNH hydrolase-type esterase" evidence="2">
    <location>
        <begin position="54"/>
        <end position="223"/>
    </location>
</feature>
<dbReference type="InterPro" id="IPR036514">
    <property type="entry name" value="SGNH_hydro_sf"/>
</dbReference>
<evidence type="ECO:0000256" key="1">
    <source>
        <dbReference type="SAM" id="SignalP"/>
    </source>
</evidence>
<protein>
    <submittedName>
        <fullName evidence="3">SGNH/GDSL hydrolase family protein</fullName>
    </submittedName>
</protein>